<evidence type="ECO:0000256" key="4">
    <source>
        <dbReference type="ARBA" id="ARBA00023163"/>
    </source>
</evidence>
<feature type="domain" description="OmpR/PhoB-type" evidence="9">
    <location>
        <begin position="125"/>
        <end position="224"/>
    </location>
</feature>
<dbReference type="SMART" id="SM00862">
    <property type="entry name" value="Trans_reg_C"/>
    <property type="match status" value="1"/>
</dbReference>
<keyword evidence="11" id="KW-1185">Reference proteome</keyword>
<reference evidence="10" key="1">
    <citation type="submission" date="2021-10" db="EMBL/GenBank/DDBJ databases">
        <title>Streptomyces nigrumlapis sp.nov.,an antimicrobial producing actinobacterium isolated from Black Gobi rocks.</title>
        <authorList>
            <person name="Wen Y."/>
            <person name="Zhang W."/>
            <person name="Liu X.G."/>
        </authorList>
    </citation>
    <scope>NUCLEOTIDE SEQUENCE</scope>
    <source>
        <strain evidence="10">ST13-2-2</strain>
    </source>
</reference>
<name>A0ABY4M9Y5_9ACTN</name>
<keyword evidence="3 6" id="KW-0238">DNA-binding</keyword>
<dbReference type="RefSeq" id="WP_248865385.1">
    <property type="nucleotide sequence ID" value="NZ_CP086322.1"/>
</dbReference>
<dbReference type="CDD" id="cd00383">
    <property type="entry name" value="trans_reg_C"/>
    <property type="match status" value="1"/>
</dbReference>
<feature type="modified residue" description="4-aspartylphosphate" evidence="5">
    <location>
        <position position="52"/>
    </location>
</feature>
<dbReference type="PANTHER" id="PTHR48111:SF4">
    <property type="entry name" value="DNA-BINDING DUAL TRANSCRIPTIONAL REGULATOR OMPR"/>
    <property type="match status" value="1"/>
</dbReference>
<dbReference type="Gene3D" id="1.10.10.10">
    <property type="entry name" value="Winged helix-like DNA-binding domain superfamily/Winged helix DNA-binding domain"/>
    <property type="match status" value="1"/>
</dbReference>
<feature type="domain" description="Response regulatory" evidence="8">
    <location>
        <begin position="3"/>
        <end position="116"/>
    </location>
</feature>
<dbReference type="Gene3D" id="6.10.250.690">
    <property type="match status" value="1"/>
</dbReference>
<dbReference type="InterPro" id="IPR001789">
    <property type="entry name" value="Sig_transdc_resp-reg_receiver"/>
</dbReference>
<evidence type="ECO:0000313" key="11">
    <source>
        <dbReference type="Proteomes" id="UP000830115"/>
    </source>
</evidence>
<evidence type="ECO:0000256" key="6">
    <source>
        <dbReference type="PROSITE-ProRule" id="PRU01091"/>
    </source>
</evidence>
<evidence type="ECO:0000259" key="8">
    <source>
        <dbReference type="PROSITE" id="PS50110"/>
    </source>
</evidence>
<accession>A0ABY4M9Y5</accession>
<evidence type="ECO:0000256" key="1">
    <source>
        <dbReference type="ARBA" id="ARBA00022553"/>
    </source>
</evidence>
<dbReference type="InterPro" id="IPR036388">
    <property type="entry name" value="WH-like_DNA-bd_sf"/>
</dbReference>
<evidence type="ECO:0000256" key="7">
    <source>
        <dbReference type="SAM" id="MobiDB-lite"/>
    </source>
</evidence>
<dbReference type="InterPro" id="IPR039420">
    <property type="entry name" value="WalR-like"/>
</dbReference>
<dbReference type="SUPFAM" id="SSF52172">
    <property type="entry name" value="CheY-like"/>
    <property type="match status" value="1"/>
</dbReference>
<protein>
    <submittedName>
        <fullName evidence="10">Response regulator transcription factor</fullName>
    </submittedName>
</protein>
<dbReference type="Pfam" id="PF00072">
    <property type="entry name" value="Response_reg"/>
    <property type="match status" value="1"/>
</dbReference>
<proteinExistence type="predicted"/>
<dbReference type="PANTHER" id="PTHR48111">
    <property type="entry name" value="REGULATOR OF RPOS"/>
    <property type="match status" value="1"/>
</dbReference>
<keyword evidence="4" id="KW-0804">Transcription</keyword>
<dbReference type="PROSITE" id="PS51755">
    <property type="entry name" value="OMPR_PHOB"/>
    <property type="match status" value="1"/>
</dbReference>
<keyword evidence="1 5" id="KW-0597">Phosphoprotein</keyword>
<evidence type="ECO:0000256" key="2">
    <source>
        <dbReference type="ARBA" id="ARBA00023015"/>
    </source>
</evidence>
<organism evidence="10 11">
    <name type="scientific">Streptomyces halobius</name>
    <dbReference type="NCBI Taxonomy" id="2879846"/>
    <lineage>
        <taxon>Bacteria</taxon>
        <taxon>Bacillati</taxon>
        <taxon>Actinomycetota</taxon>
        <taxon>Actinomycetes</taxon>
        <taxon>Kitasatosporales</taxon>
        <taxon>Streptomycetaceae</taxon>
        <taxon>Streptomyces</taxon>
    </lineage>
</organism>
<dbReference type="Proteomes" id="UP000830115">
    <property type="component" value="Chromosome"/>
</dbReference>
<keyword evidence="2" id="KW-0805">Transcription regulation</keyword>
<dbReference type="Gene3D" id="3.40.50.2300">
    <property type="match status" value="1"/>
</dbReference>
<evidence type="ECO:0000259" key="9">
    <source>
        <dbReference type="PROSITE" id="PS51755"/>
    </source>
</evidence>
<evidence type="ECO:0000313" key="10">
    <source>
        <dbReference type="EMBL" id="UQA94515.1"/>
    </source>
</evidence>
<dbReference type="EMBL" id="CP086322">
    <property type="protein sequence ID" value="UQA94515.1"/>
    <property type="molecule type" value="Genomic_DNA"/>
</dbReference>
<dbReference type="Pfam" id="PF00486">
    <property type="entry name" value="Trans_reg_C"/>
    <property type="match status" value="1"/>
</dbReference>
<dbReference type="SMART" id="SM00448">
    <property type="entry name" value="REC"/>
    <property type="match status" value="1"/>
</dbReference>
<feature type="compositionally biased region" description="Low complexity" evidence="7">
    <location>
        <begin position="251"/>
        <end position="274"/>
    </location>
</feature>
<feature type="DNA-binding region" description="OmpR/PhoB-type" evidence="6">
    <location>
        <begin position="125"/>
        <end position="224"/>
    </location>
</feature>
<gene>
    <name evidence="10" type="ORF">K9S39_24000</name>
</gene>
<feature type="region of interest" description="Disordered" evidence="7">
    <location>
        <begin position="222"/>
        <end position="274"/>
    </location>
</feature>
<sequence length="274" mass="29100">MPHLLVVEDDPRLRGALVRALRDRGHAVATAATGMSGLDAAVTDRPDLVVLDLGLPDVDGAQVLRMLRAVSDVPVIVATARDDEPDMVAALGDGADDYIVKPFGADQLDARIKAVLRRLGPEEPDPALRVGELVLDVAAREVTLTGRPLDLTPREFDLLAYLARRAGQVVSRRELLAEVWQQPLGGADKTVDVHLSWLRRKLGETAQRPRYLHTVRTVGVKLAPPGAAPDAPRDAVSDAPPDATPAPSAPAPDAAPALPATPQTAPQPTGQERP</sequence>
<dbReference type="PROSITE" id="PS50110">
    <property type="entry name" value="RESPONSE_REGULATORY"/>
    <property type="match status" value="1"/>
</dbReference>
<evidence type="ECO:0000256" key="3">
    <source>
        <dbReference type="ARBA" id="ARBA00023125"/>
    </source>
</evidence>
<dbReference type="InterPro" id="IPR001867">
    <property type="entry name" value="OmpR/PhoB-type_DNA-bd"/>
</dbReference>
<dbReference type="InterPro" id="IPR011006">
    <property type="entry name" value="CheY-like_superfamily"/>
</dbReference>
<evidence type="ECO:0000256" key="5">
    <source>
        <dbReference type="PROSITE-ProRule" id="PRU00169"/>
    </source>
</evidence>